<keyword evidence="2" id="KW-1185">Reference proteome</keyword>
<organism evidence="1 2">
    <name type="scientific">Allacma fusca</name>
    <dbReference type="NCBI Taxonomy" id="39272"/>
    <lineage>
        <taxon>Eukaryota</taxon>
        <taxon>Metazoa</taxon>
        <taxon>Ecdysozoa</taxon>
        <taxon>Arthropoda</taxon>
        <taxon>Hexapoda</taxon>
        <taxon>Collembola</taxon>
        <taxon>Symphypleona</taxon>
        <taxon>Sminthuridae</taxon>
        <taxon>Allacma</taxon>
    </lineage>
</organism>
<evidence type="ECO:0000313" key="1">
    <source>
        <dbReference type="EMBL" id="CAG7733596.1"/>
    </source>
</evidence>
<dbReference type="Proteomes" id="UP000708208">
    <property type="component" value="Unassembled WGS sequence"/>
</dbReference>
<dbReference type="EMBL" id="CAJVCH010251824">
    <property type="protein sequence ID" value="CAG7733596.1"/>
    <property type="molecule type" value="Genomic_DNA"/>
</dbReference>
<comment type="caution">
    <text evidence="1">The sequence shown here is derived from an EMBL/GenBank/DDBJ whole genome shotgun (WGS) entry which is preliminary data.</text>
</comment>
<sequence length="76" mass="8462">MFLTLLSEYVKKLWGFFKSIFTVNQELLDLPAFGSPADAQENLNLVAAPDEVFADAMDNPPWIAGQVVSRIESRMG</sequence>
<reference evidence="1" key="1">
    <citation type="submission" date="2021-06" db="EMBL/GenBank/DDBJ databases">
        <authorList>
            <person name="Hodson N. C."/>
            <person name="Mongue J. A."/>
            <person name="Jaron S. K."/>
        </authorList>
    </citation>
    <scope>NUCLEOTIDE SEQUENCE</scope>
</reference>
<dbReference type="AlphaFoldDB" id="A0A8J2PDX0"/>
<protein>
    <submittedName>
        <fullName evidence="1">Uncharacterized protein</fullName>
    </submittedName>
</protein>
<proteinExistence type="predicted"/>
<name>A0A8J2PDX0_9HEXA</name>
<evidence type="ECO:0000313" key="2">
    <source>
        <dbReference type="Proteomes" id="UP000708208"/>
    </source>
</evidence>
<gene>
    <name evidence="1" type="ORF">AFUS01_LOCUS22028</name>
</gene>
<accession>A0A8J2PDX0</accession>